<organism evidence="1 2">
    <name type="scientific">Alligator mississippiensis</name>
    <name type="common">American alligator</name>
    <dbReference type="NCBI Taxonomy" id="8496"/>
    <lineage>
        <taxon>Eukaryota</taxon>
        <taxon>Metazoa</taxon>
        <taxon>Chordata</taxon>
        <taxon>Craniata</taxon>
        <taxon>Vertebrata</taxon>
        <taxon>Euteleostomi</taxon>
        <taxon>Archelosauria</taxon>
        <taxon>Archosauria</taxon>
        <taxon>Crocodylia</taxon>
        <taxon>Alligatoridae</taxon>
        <taxon>Alligatorinae</taxon>
        <taxon>Alligator</taxon>
    </lineage>
</organism>
<proteinExistence type="predicted"/>
<evidence type="ECO:0000313" key="2">
    <source>
        <dbReference type="Proteomes" id="UP000050525"/>
    </source>
</evidence>
<dbReference type="Proteomes" id="UP000050525">
    <property type="component" value="Unassembled WGS sequence"/>
</dbReference>
<keyword evidence="2" id="KW-1185">Reference proteome</keyword>
<evidence type="ECO:0000313" key="1">
    <source>
        <dbReference type="EMBL" id="KYO26713.1"/>
    </source>
</evidence>
<dbReference type="EMBL" id="AKHW03005461">
    <property type="protein sequence ID" value="KYO26713.1"/>
    <property type="molecule type" value="Genomic_DNA"/>
</dbReference>
<dbReference type="AlphaFoldDB" id="A0A151MQG0"/>
<reference evidence="1 2" key="1">
    <citation type="journal article" date="2012" name="Genome Biol.">
        <title>Sequencing three crocodilian genomes to illuminate the evolution of archosaurs and amniotes.</title>
        <authorList>
            <person name="St John J.A."/>
            <person name="Braun E.L."/>
            <person name="Isberg S.R."/>
            <person name="Miles L.G."/>
            <person name="Chong A.Y."/>
            <person name="Gongora J."/>
            <person name="Dalzell P."/>
            <person name="Moran C."/>
            <person name="Bed'hom B."/>
            <person name="Abzhanov A."/>
            <person name="Burgess S.C."/>
            <person name="Cooksey A.M."/>
            <person name="Castoe T.A."/>
            <person name="Crawford N.G."/>
            <person name="Densmore L.D."/>
            <person name="Drew J.C."/>
            <person name="Edwards S.V."/>
            <person name="Faircloth B.C."/>
            <person name="Fujita M.K."/>
            <person name="Greenwold M.J."/>
            <person name="Hoffmann F.G."/>
            <person name="Howard J.M."/>
            <person name="Iguchi T."/>
            <person name="Janes D.E."/>
            <person name="Khan S.Y."/>
            <person name="Kohno S."/>
            <person name="de Koning A.J."/>
            <person name="Lance S.L."/>
            <person name="McCarthy F.M."/>
            <person name="McCormack J.E."/>
            <person name="Merchant M.E."/>
            <person name="Peterson D.G."/>
            <person name="Pollock D.D."/>
            <person name="Pourmand N."/>
            <person name="Raney B.J."/>
            <person name="Roessler K.A."/>
            <person name="Sanford J.R."/>
            <person name="Sawyer R.H."/>
            <person name="Schmidt C.J."/>
            <person name="Triplett E.W."/>
            <person name="Tuberville T.D."/>
            <person name="Venegas-Anaya M."/>
            <person name="Howard J.T."/>
            <person name="Jarvis E.D."/>
            <person name="Guillette L.J.Jr."/>
            <person name="Glenn T.C."/>
            <person name="Green R.E."/>
            <person name="Ray D.A."/>
        </authorList>
    </citation>
    <scope>NUCLEOTIDE SEQUENCE [LARGE SCALE GENOMIC DNA]</scope>
    <source>
        <strain evidence="1">KSC_2009_1</strain>
    </source>
</reference>
<protein>
    <submittedName>
        <fullName evidence="1">Uncharacterized protein</fullName>
    </submittedName>
</protein>
<comment type="caution">
    <text evidence="1">The sequence shown here is derived from an EMBL/GenBank/DDBJ whole genome shotgun (WGS) entry which is preliminary data.</text>
</comment>
<gene>
    <name evidence="1" type="ORF">Y1Q_0019184</name>
</gene>
<sequence length="87" mass="9664">MCCKVRQDVHMVIKKGQKHLSFARPSSPPSGPALPPPACSGLLFIPGFEFLAPPLQKHLAEHLHDVWQSSSNFNLHQAVSKRNDILE</sequence>
<accession>A0A151MQG0</accession>
<name>A0A151MQG0_ALLMI</name>